<dbReference type="PANTHER" id="PTHR42879">
    <property type="entry name" value="3-OXOACYL-(ACYL-CARRIER-PROTEIN) REDUCTASE"/>
    <property type="match status" value="1"/>
</dbReference>
<dbReference type="Pfam" id="PF00106">
    <property type="entry name" value="adh_short"/>
    <property type="match status" value="1"/>
</dbReference>
<evidence type="ECO:0000256" key="3">
    <source>
        <dbReference type="ARBA" id="ARBA00022857"/>
    </source>
</evidence>
<evidence type="ECO:0000256" key="4">
    <source>
        <dbReference type="ARBA" id="ARBA00048508"/>
    </source>
</evidence>
<evidence type="ECO:0000256" key="2">
    <source>
        <dbReference type="ARBA" id="ARBA00012948"/>
    </source>
</evidence>
<dbReference type="SUPFAM" id="SSF51735">
    <property type="entry name" value="NAD(P)-binding Rossmann-fold domains"/>
    <property type="match status" value="1"/>
</dbReference>
<dbReference type="GO" id="GO:0004316">
    <property type="term" value="F:3-oxoacyl-[acyl-carrier-protein] reductase (NADPH) activity"/>
    <property type="evidence" value="ECO:0007669"/>
    <property type="project" value="UniProtKB-EC"/>
</dbReference>
<keyword evidence="6" id="KW-1185">Reference proteome</keyword>
<comment type="similarity">
    <text evidence="1">Belongs to the short-chain dehydrogenases/reductases (SDR) family.</text>
</comment>
<dbReference type="InterPro" id="IPR020904">
    <property type="entry name" value="Sc_DH/Rdtase_CS"/>
</dbReference>
<dbReference type="EC" id="1.1.1.100" evidence="2"/>
<dbReference type="PANTHER" id="PTHR42879:SF2">
    <property type="entry name" value="3-OXOACYL-[ACYL-CARRIER-PROTEIN] REDUCTASE FABG"/>
    <property type="match status" value="1"/>
</dbReference>
<dbReference type="PRINTS" id="PR00081">
    <property type="entry name" value="GDHRDH"/>
</dbReference>
<evidence type="ECO:0000313" key="6">
    <source>
        <dbReference type="Proteomes" id="UP000054196"/>
    </source>
</evidence>
<dbReference type="OrthoDB" id="498125at2759"/>
<dbReference type="OMA" id="MVSANRH"/>
<dbReference type="EMBL" id="JH687553">
    <property type="protein sequence ID" value="EIN04782.1"/>
    <property type="molecule type" value="Genomic_DNA"/>
</dbReference>
<dbReference type="eggNOG" id="KOG0725">
    <property type="taxonomic scope" value="Eukaryota"/>
</dbReference>
<proteinExistence type="inferred from homology"/>
<keyword evidence="3" id="KW-0521">NADP</keyword>
<dbReference type="PROSITE" id="PS00061">
    <property type="entry name" value="ADH_SHORT"/>
    <property type="match status" value="1"/>
</dbReference>
<dbReference type="Pfam" id="PF13561">
    <property type="entry name" value="adh_short_C2"/>
    <property type="match status" value="1"/>
</dbReference>
<accession>R7S4Q3</accession>
<sequence length="221" mass="22963">MSSRVAIVTGSASGIGKAVALQLSGDGFDVVLNDLSTSQTALDAVLREITDAGRKAIMVTGDVSVEGDVSNLVNSAVDHFGGLDVMVANAGVELPKLLEDRACSTAGKKNAPRMGAYGSTKFAIRGLTQAAAQEYGEHGLIVNAYAPGPTITPLLNRVADSVVEATGGEQRAWLDSLAPFSALRRNGTPEDIARFVSFLASEKARFITGQTITVDGGTFFD</sequence>
<dbReference type="GeneID" id="18880076"/>
<name>R7S4Q3_PUNST</name>
<protein>
    <recommendedName>
        <fullName evidence="2">3-oxoacyl-[acyl-carrier-protein] reductase</fullName>
        <ecNumber evidence="2">1.1.1.100</ecNumber>
    </recommendedName>
</protein>
<dbReference type="GO" id="GO:0032787">
    <property type="term" value="P:monocarboxylic acid metabolic process"/>
    <property type="evidence" value="ECO:0007669"/>
    <property type="project" value="UniProtKB-ARBA"/>
</dbReference>
<dbReference type="RefSeq" id="XP_007388175.1">
    <property type="nucleotide sequence ID" value="XM_007388113.1"/>
</dbReference>
<dbReference type="HOGENOM" id="CLU_010194_1_0_1"/>
<dbReference type="InterPro" id="IPR002347">
    <property type="entry name" value="SDR_fam"/>
</dbReference>
<evidence type="ECO:0000313" key="5">
    <source>
        <dbReference type="EMBL" id="EIN04782.1"/>
    </source>
</evidence>
<dbReference type="Proteomes" id="UP000054196">
    <property type="component" value="Unassembled WGS sequence"/>
</dbReference>
<organism evidence="5 6">
    <name type="scientific">Punctularia strigosozonata (strain HHB-11173)</name>
    <name type="common">White-rot fungus</name>
    <dbReference type="NCBI Taxonomy" id="741275"/>
    <lineage>
        <taxon>Eukaryota</taxon>
        <taxon>Fungi</taxon>
        <taxon>Dikarya</taxon>
        <taxon>Basidiomycota</taxon>
        <taxon>Agaricomycotina</taxon>
        <taxon>Agaricomycetes</taxon>
        <taxon>Corticiales</taxon>
        <taxon>Punctulariaceae</taxon>
        <taxon>Punctularia</taxon>
    </lineage>
</organism>
<dbReference type="AlphaFoldDB" id="R7S4Q3"/>
<dbReference type="InterPro" id="IPR050259">
    <property type="entry name" value="SDR"/>
</dbReference>
<dbReference type="KEGG" id="psq:PUNSTDRAFT_138427"/>
<dbReference type="Gene3D" id="3.40.50.720">
    <property type="entry name" value="NAD(P)-binding Rossmann-like Domain"/>
    <property type="match status" value="2"/>
</dbReference>
<gene>
    <name evidence="5" type="ORF">PUNSTDRAFT_138427</name>
</gene>
<evidence type="ECO:0000256" key="1">
    <source>
        <dbReference type="ARBA" id="ARBA00006484"/>
    </source>
</evidence>
<dbReference type="InterPro" id="IPR036291">
    <property type="entry name" value="NAD(P)-bd_dom_sf"/>
</dbReference>
<comment type="catalytic activity">
    <reaction evidence="4">
        <text>a (3R)-hydroxyacyl-[ACP] + NADP(+) = a 3-oxoacyl-[ACP] + NADPH + H(+)</text>
        <dbReference type="Rhea" id="RHEA:17397"/>
        <dbReference type="Rhea" id="RHEA-COMP:9916"/>
        <dbReference type="Rhea" id="RHEA-COMP:9945"/>
        <dbReference type="ChEBI" id="CHEBI:15378"/>
        <dbReference type="ChEBI" id="CHEBI:57783"/>
        <dbReference type="ChEBI" id="CHEBI:58349"/>
        <dbReference type="ChEBI" id="CHEBI:78776"/>
        <dbReference type="ChEBI" id="CHEBI:78827"/>
        <dbReference type="EC" id="1.1.1.100"/>
    </reaction>
</comment>
<reference evidence="6" key="1">
    <citation type="journal article" date="2012" name="Science">
        <title>The Paleozoic origin of enzymatic lignin decomposition reconstructed from 31 fungal genomes.</title>
        <authorList>
            <person name="Floudas D."/>
            <person name="Binder M."/>
            <person name="Riley R."/>
            <person name="Barry K."/>
            <person name="Blanchette R.A."/>
            <person name="Henrissat B."/>
            <person name="Martinez A.T."/>
            <person name="Otillar R."/>
            <person name="Spatafora J.W."/>
            <person name="Yadav J.S."/>
            <person name="Aerts A."/>
            <person name="Benoit I."/>
            <person name="Boyd A."/>
            <person name="Carlson A."/>
            <person name="Copeland A."/>
            <person name="Coutinho P.M."/>
            <person name="de Vries R.P."/>
            <person name="Ferreira P."/>
            <person name="Findley K."/>
            <person name="Foster B."/>
            <person name="Gaskell J."/>
            <person name="Glotzer D."/>
            <person name="Gorecki P."/>
            <person name="Heitman J."/>
            <person name="Hesse C."/>
            <person name="Hori C."/>
            <person name="Igarashi K."/>
            <person name="Jurgens J.A."/>
            <person name="Kallen N."/>
            <person name="Kersten P."/>
            <person name="Kohler A."/>
            <person name="Kuees U."/>
            <person name="Kumar T.K.A."/>
            <person name="Kuo A."/>
            <person name="LaButti K."/>
            <person name="Larrondo L.F."/>
            <person name="Lindquist E."/>
            <person name="Ling A."/>
            <person name="Lombard V."/>
            <person name="Lucas S."/>
            <person name="Lundell T."/>
            <person name="Martin R."/>
            <person name="McLaughlin D.J."/>
            <person name="Morgenstern I."/>
            <person name="Morin E."/>
            <person name="Murat C."/>
            <person name="Nagy L.G."/>
            <person name="Nolan M."/>
            <person name="Ohm R.A."/>
            <person name="Patyshakuliyeva A."/>
            <person name="Rokas A."/>
            <person name="Ruiz-Duenas F.J."/>
            <person name="Sabat G."/>
            <person name="Salamov A."/>
            <person name="Samejima M."/>
            <person name="Schmutz J."/>
            <person name="Slot J.C."/>
            <person name="St John F."/>
            <person name="Stenlid J."/>
            <person name="Sun H."/>
            <person name="Sun S."/>
            <person name="Syed K."/>
            <person name="Tsang A."/>
            <person name="Wiebenga A."/>
            <person name="Young D."/>
            <person name="Pisabarro A."/>
            <person name="Eastwood D.C."/>
            <person name="Martin F."/>
            <person name="Cullen D."/>
            <person name="Grigoriev I.V."/>
            <person name="Hibbett D.S."/>
        </authorList>
    </citation>
    <scope>NUCLEOTIDE SEQUENCE [LARGE SCALE GENOMIC DNA]</scope>
    <source>
        <strain evidence="6">HHB-11173 SS5</strain>
    </source>
</reference>